<dbReference type="InterPro" id="IPR051050">
    <property type="entry name" value="Lipid_II_flippase_MurJ/MviN"/>
</dbReference>
<feature type="transmembrane region" description="Helical" evidence="9">
    <location>
        <begin position="323"/>
        <end position="346"/>
    </location>
</feature>
<keyword evidence="3 9" id="KW-0812">Transmembrane</keyword>
<comment type="subcellular location">
    <subcellularLocation>
        <location evidence="1">Cell membrane</location>
        <topology evidence="1">Multi-pass membrane protein</topology>
    </subcellularLocation>
</comment>
<name>A0ABU2JB91_9ACTN</name>
<evidence type="ECO:0000256" key="8">
    <source>
        <dbReference type="SAM" id="MobiDB-lite"/>
    </source>
</evidence>
<accession>A0ABU2JB91</accession>
<dbReference type="PANTHER" id="PTHR47019">
    <property type="entry name" value="LIPID II FLIPPASE MURJ"/>
    <property type="match status" value="1"/>
</dbReference>
<evidence type="ECO:0000256" key="7">
    <source>
        <dbReference type="ARBA" id="ARBA00023136"/>
    </source>
</evidence>
<feature type="transmembrane region" description="Helical" evidence="9">
    <location>
        <begin position="292"/>
        <end position="311"/>
    </location>
</feature>
<reference evidence="11" key="1">
    <citation type="submission" date="2023-07" db="EMBL/GenBank/DDBJ databases">
        <title>30 novel species of actinomycetes from the DSMZ collection.</title>
        <authorList>
            <person name="Nouioui I."/>
        </authorList>
    </citation>
    <scope>NUCLEOTIDE SEQUENCE [LARGE SCALE GENOMIC DNA]</scope>
    <source>
        <strain evidence="11">DSM 44399</strain>
    </source>
</reference>
<feature type="transmembrane region" description="Helical" evidence="9">
    <location>
        <begin position="449"/>
        <end position="468"/>
    </location>
</feature>
<feature type="transmembrane region" description="Helical" evidence="9">
    <location>
        <begin position="410"/>
        <end position="428"/>
    </location>
</feature>
<evidence type="ECO:0000256" key="1">
    <source>
        <dbReference type="ARBA" id="ARBA00004651"/>
    </source>
</evidence>
<keyword evidence="2" id="KW-1003">Cell membrane</keyword>
<dbReference type="InterPro" id="IPR004268">
    <property type="entry name" value="MurJ"/>
</dbReference>
<organism evidence="10 11">
    <name type="scientific">Jatrophihabitans lederbergiae</name>
    <dbReference type="NCBI Taxonomy" id="3075547"/>
    <lineage>
        <taxon>Bacteria</taxon>
        <taxon>Bacillati</taxon>
        <taxon>Actinomycetota</taxon>
        <taxon>Actinomycetes</taxon>
        <taxon>Jatrophihabitantales</taxon>
        <taxon>Jatrophihabitantaceae</taxon>
        <taxon>Jatrophihabitans</taxon>
    </lineage>
</organism>
<evidence type="ECO:0000256" key="5">
    <source>
        <dbReference type="ARBA" id="ARBA00022984"/>
    </source>
</evidence>
<keyword evidence="5" id="KW-0573">Peptidoglycan synthesis</keyword>
<dbReference type="Proteomes" id="UP001183176">
    <property type="component" value="Unassembled WGS sequence"/>
</dbReference>
<dbReference type="NCBIfam" id="TIGR01695">
    <property type="entry name" value="murJ_mviN"/>
    <property type="match status" value="1"/>
</dbReference>
<protein>
    <submittedName>
        <fullName evidence="10">Murein biosynthesis integral membrane protein MurJ</fullName>
    </submittedName>
</protein>
<dbReference type="PANTHER" id="PTHR47019:SF1">
    <property type="entry name" value="LIPID II FLIPPASE MURJ"/>
    <property type="match status" value="1"/>
</dbReference>
<keyword evidence="4" id="KW-0133">Cell shape</keyword>
<feature type="transmembrane region" description="Helical" evidence="9">
    <location>
        <begin position="584"/>
        <end position="608"/>
    </location>
</feature>
<feature type="transmembrane region" description="Helical" evidence="9">
    <location>
        <begin position="549"/>
        <end position="572"/>
    </location>
</feature>
<evidence type="ECO:0000256" key="6">
    <source>
        <dbReference type="ARBA" id="ARBA00022989"/>
    </source>
</evidence>
<feature type="transmembrane region" description="Helical" evidence="9">
    <location>
        <begin position="488"/>
        <end position="508"/>
    </location>
</feature>
<dbReference type="PRINTS" id="PR01806">
    <property type="entry name" value="VIRFACTRMVIN"/>
</dbReference>
<sequence>MSDDWSTPKIYGTPIPLPGDGSALAVETAQPDSAGDGWSTPNYHGPRRRRPSAPSGASTAAGASAAGVALQAPPVPSQQAADGMAQAAENGQRLKQAERPAAGPGSDLGELSEVSGDSPSELPRDAAASAPSLLASSRTMAIASLASRVTGFLRSLVLVAALGIGLSDVADAYNLANTLPNMVYELLLGGVLASVIIPVLVQAQHDDVDRGVAYTQRLLSMATAILGGATVLAVLAAPLLASIFGGSASKQALTGLWATLLLPEIFFYGLGAMFTAVLNTRDVYSWPAWAPVLNNLITIAAVGLFLLLPSAKPLTASSISAGQILVLGIGTTLGIAGQALVLFVPLKKSGFTWQWRFRALPSEVGRMAEFRTLTSWVLGYVAISQVGVFAVNRVANVRRGGPSTFANADLLFQVPYGILGVSLLTALMPRMSRAAARGDTGSVLDDLRLGTRLSAVALIPVTAGLMVLAPEFTSVIFVGHAHLGEARLIGVALAAGSFGLLPFALVMLQQRVFYAMRDARTPTIINLAMVATKVVLVFTARSALHGDAIIVALTVSTSLSYLVGSVVGHVLLRRKFGSLGFGRVLRTMGWISVAAVAGGIVALVVVLAGHSVVGTGRLAALAELVVGGGLGAAVLALIAVRLPLPEVAEIVGAVRGRARRPADTQSD</sequence>
<evidence type="ECO:0000313" key="11">
    <source>
        <dbReference type="Proteomes" id="UP001183176"/>
    </source>
</evidence>
<feature type="transmembrane region" description="Helical" evidence="9">
    <location>
        <begin position="152"/>
        <end position="170"/>
    </location>
</feature>
<keyword evidence="7 9" id="KW-0472">Membrane</keyword>
<comment type="caution">
    <text evidence="10">The sequence shown here is derived from an EMBL/GenBank/DDBJ whole genome shotgun (WGS) entry which is preliminary data.</text>
</comment>
<feature type="transmembrane region" description="Helical" evidence="9">
    <location>
        <begin position="620"/>
        <end position="640"/>
    </location>
</feature>
<proteinExistence type="predicted"/>
<dbReference type="EMBL" id="JAVREH010000015">
    <property type="protein sequence ID" value="MDT0262259.1"/>
    <property type="molecule type" value="Genomic_DNA"/>
</dbReference>
<evidence type="ECO:0000256" key="4">
    <source>
        <dbReference type="ARBA" id="ARBA00022960"/>
    </source>
</evidence>
<feature type="transmembrane region" description="Helical" evidence="9">
    <location>
        <begin position="222"/>
        <end position="244"/>
    </location>
</feature>
<dbReference type="Pfam" id="PF03023">
    <property type="entry name" value="MurJ"/>
    <property type="match status" value="1"/>
</dbReference>
<feature type="transmembrane region" description="Helical" evidence="9">
    <location>
        <begin position="524"/>
        <end position="543"/>
    </location>
</feature>
<evidence type="ECO:0000256" key="2">
    <source>
        <dbReference type="ARBA" id="ARBA00022475"/>
    </source>
</evidence>
<evidence type="ECO:0000256" key="3">
    <source>
        <dbReference type="ARBA" id="ARBA00022692"/>
    </source>
</evidence>
<keyword evidence="6 9" id="KW-1133">Transmembrane helix</keyword>
<feature type="region of interest" description="Disordered" evidence="8">
    <location>
        <begin position="1"/>
        <end position="127"/>
    </location>
</feature>
<feature type="transmembrane region" description="Helical" evidence="9">
    <location>
        <begin position="182"/>
        <end position="201"/>
    </location>
</feature>
<dbReference type="CDD" id="cd13123">
    <property type="entry name" value="MATE_MurJ_like"/>
    <property type="match status" value="1"/>
</dbReference>
<feature type="transmembrane region" description="Helical" evidence="9">
    <location>
        <begin position="367"/>
        <end position="390"/>
    </location>
</feature>
<dbReference type="RefSeq" id="WP_311423408.1">
    <property type="nucleotide sequence ID" value="NZ_JAVREH010000015.1"/>
</dbReference>
<feature type="transmembrane region" description="Helical" evidence="9">
    <location>
        <begin position="256"/>
        <end position="280"/>
    </location>
</feature>
<evidence type="ECO:0000256" key="9">
    <source>
        <dbReference type="SAM" id="Phobius"/>
    </source>
</evidence>
<keyword evidence="11" id="KW-1185">Reference proteome</keyword>
<feature type="compositionally biased region" description="Low complexity" evidence="8">
    <location>
        <begin position="52"/>
        <end position="72"/>
    </location>
</feature>
<evidence type="ECO:0000313" key="10">
    <source>
        <dbReference type="EMBL" id="MDT0262259.1"/>
    </source>
</evidence>
<gene>
    <name evidence="10" type="primary">murJ</name>
    <name evidence="10" type="ORF">RM423_12745</name>
</gene>